<reference evidence="1" key="2">
    <citation type="journal article" date="2015" name="Fish Shellfish Immunol.">
        <title>Early steps in the European eel (Anguilla anguilla)-Vibrio vulnificus interaction in the gills: Role of the RtxA13 toxin.</title>
        <authorList>
            <person name="Callol A."/>
            <person name="Pajuelo D."/>
            <person name="Ebbesson L."/>
            <person name="Teles M."/>
            <person name="MacKenzie S."/>
            <person name="Amaro C."/>
        </authorList>
    </citation>
    <scope>NUCLEOTIDE SEQUENCE</scope>
</reference>
<reference evidence="1" key="1">
    <citation type="submission" date="2014-11" db="EMBL/GenBank/DDBJ databases">
        <authorList>
            <person name="Amaro Gonzalez C."/>
        </authorList>
    </citation>
    <scope>NUCLEOTIDE SEQUENCE</scope>
</reference>
<dbReference type="EMBL" id="GBXM01091718">
    <property type="protein sequence ID" value="JAH16859.1"/>
    <property type="molecule type" value="Transcribed_RNA"/>
</dbReference>
<name>A0A0E9QJC2_ANGAN</name>
<organism evidence="1">
    <name type="scientific">Anguilla anguilla</name>
    <name type="common">European freshwater eel</name>
    <name type="synonym">Muraena anguilla</name>
    <dbReference type="NCBI Taxonomy" id="7936"/>
    <lineage>
        <taxon>Eukaryota</taxon>
        <taxon>Metazoa</taxon>
        <taxon>Chordata</taxon>
        <taxon>Craniata</taxon>
        <taxon>Vertebrata</taxon>
        <taxon>Euteleostomi</taxon>
        <taxon>Actinopterygii</taxon>
        <taxon>Neopterygii</taxon>
        <taxon>Teleostei</taxon>
        <taxon>Anguilliformes</taxon>
        <taxon>Anguillidae</taxon>
        <taxon>Anguilla</taxon>
    </lineage>
</organism>
<proteinExistence type="predicted"/>
<protein>
    <submittedName>
        <fullName evidence="1">Uncharacterized protein</fullName>
    </submittedName>
</protein>
<evidence type="ECO:0000313" key="1">
    <source>
        <dbReference type="EMBL" id="JAH16859.1"/>
    </source>
</evidence>
<sequence>MVNMMKMAHQAQSVWTQRMIFCRNA</sequence>
<accession>A0A0E9QJC2</accession>
<dbReference type="AlphaFoldDB" id="A0A0E9QJC2"/>